<dbReference type="FunCoup" id="A0A7M7PE98">
    <property type="interactions" value="1237"/>
</dbReference>
<dbReference type="FunFam" id="3.30.870.10:FF:000088">
    <property type="entry name" value="Phospholipase d active site domain-containing protein"/>
    <property type="match status" value="1"/>
</dbReference>
<dbReference type="CDD" id="cd09138">
    <property type="entry name" value="PLDc_vPLD1_2_yPLD_like_1"/>
    <property type="match status" value="1"/>
</dbReference>
<dbReference type="Pfam" id="PF00614">
    <property type="entry name" value="PLDc"/>
    <property type="match status" value="1"/>
</dbReference>
<reference evidence="11" key="2">
    <citation type="submission" date="2021-01" db="UniProtKB">
        <authorList>
            <consortium name="EnsemblMetazoa"/>
        </authorList>
    </citation>
    <scope>IDENTIFICATION</scope>
</reference>
<dbReference type="Gene3D" id="3.30.1520.10">
    <property type="entry name" value="Phox-like domain"/>
    <property type="match status" value="1"/>
</dbReference>
<dbReference type="OMA" id="HSNIMVI"/>
<protein>
    <recommendedName>
        <fullName evidence="7">Phospholipase</fullName>
        <ecNumber evidence="7">3.1.4.4</ecNumber>
    </recommendedName>
</protein>
<dbReference type="InterPro" id="IPR001736">
    <property type="entry name" value="PLipase_D/transphosphatidylase"/>
</dbReference>
<keyword evidence="12" id="KW-1185">Reference proteome</keyword>
<dbReference type="GO" id="GO:0031410">
    <property type="term" value="C:cytoplasmic vesicle"/>
    <property type="evidence" value="ECO:0000318"/>
    <property type="project" value="GO_Central"/>
</dbReference>
<dbReference type="OrthoDB" id="14911at2759"/>
<dbReference type="AlphaFoldDB" id="A0A7M7PE98"/>
<dbReference type="GO" id="GO:0009395">
    <property type="term" value="P:phospholipid catabolic process"/>
    <property type="evidence" value="ECO:0000318"/>
    <property type="project" value="GO_Central"/>
</dbReference>
<dbReference type="CDD" id="cd06895">
    <property type="entry name" value="PX_PLD"/>
    <property type="match status" value="1"/>
</dbReference>
<dbReference type="InterPro" id="IPR036871">
    <property type="entry name" value="PX_dom_sf"/>
</dbReference>
<dbReference type="SUPFAM" id="SSF64268">
    <property type="entry name" value="PX domain"/>
    <property type="match status" value="1"/>
</dbReference>
<evidence type="ECO:0000256" key="5">
    <source>
        <dbReference type="ARBA" id="ARBA00022963"/>
    </source>
</evidence>
<evidence type="ECO:0000313" key="12">
    <source>
        <dbReference type="Proteomes" id="UP000007110"/>
    </source>
</evidence>
<dbReference type="RefSeq" id="XP_030849842.1">
    <property type="nucleotide sequence ID" value="XM_030993982.1"/>
</dbReference>
<feature type="domain" description="PLD phosphodiesterase" evidence="9">
    <location>
        <begin position="955"/>
        <end position="982"/>
    </location>
</feature>
<dbReference type="InterPro" id="IPR016555">
    <property type="entry name" value="PLipase_D_euk"/>
</dbReference>
<keyword evidence="5 7" id="KW-0442">Lipid degradation</keyword>
<evidence type="ECO:0000256" key="2">
    <source>
        <dbReference type="ARBA" id="ARBA00008664"/>
    </source>
</evidence>
<sequence>MEADVSGRDHHPQDIRSSEEEEEEDEESPDENQNLLRRSVTDDGDSKNTLQVPDGRGRSLSSPSISPNILLTFSAPSETARRLSGSSRISYKTFDWDSSKMNKEEGAEARIESFIKASKSMLGLQCEDAEISAAEREVVVAELQQEISAMPGVFSNNNSAQTTVDRRKAFLRMTSLNSDLSIEHEVACRQRTWTDEVDSPVRSGKGVPYMTLHAKPVPYQGKGRRIFIEKTPIHIKIVDCGRVHSTLHLNPNLYYIEIEHGPCTWAVRRRYNHFLRLHEELILYKARLHIPVGRESHRERHRTFRELPDDVNDLPHFPRTLDALVRAHQLSKRMLQLEKYLQGVANNPLYINHPKMLEFLEVSHISFVDELGEKGKEGWVMKRSGGRRVQLGCFSSLSCSANSHYSKRWLIVKDSFVAYVRPKDGLLRAVLLMDQDLKVAVGRENTGLYHGLKITNTFRNLLLRCNHKSVALDWKADIARTAESCEYTFDNPHGSFAPPRDDTLVQGFADGSDYFESIADALETAKQQIFILDWCLNLQIFLKRPPTKDNRWRLDCILKRKADEGVKVFVLLYKEVEIALNLGSLHTKQTLLALHPNIKVMRHPDHLPGGAGVMLWAHHEKGVIIDQRIAFIGGIDICYGRWDDFRHRLVDTGDACYQQEEPVGEDVPDGRAKQARNQNGSLGHNGYLTGVEKRMHQLGSVEGAKQLWLGKDYYNPIFKDVVQPELPFEETMDRSSVPRLPWHDIAAVVHGKAALDVARHFIQRWNFTKEQKKKEMSDVPLLIPKSSATVSDVGLPCTPGASRCRCQILRSSCQWSAGMQHVEDSIHQAYIHAINNSKHYIYIENQFFVSIADDPDVSNGIADAIFERIVRAHRAGETFRVYILMPLLPAFEGDVGGDSGAAIRVILHWEYRSIIKGDNAILQRLYQEDITSPEEYINFYGLRTHDALGGKLVTELIYIHCKLMIVDDTKVILGSANINDRSMLGSRDSELAVLIEDTEMVGSVMDGERYMAGKFALQFRQQLFREHLGILKGCDGIDVSDPVSDAFYNDTWTRFAVTNTNIYDEVFKCIPTDRATTYLELQQFKREPSLAHSDHDAAEERLAEVTGHLVSTPLNFLCDENLQPSMGETEGLAPTRLWV</sequence>
<evidence type="ECO:0000256" key="6">
    <source>
        <dbReference type="ARBA" id="ARBA00023098"/>
    </source>
</evidence>
<feature type="region of interest" description="Disordered" evidence="8">
    <location>
        <begin position="1"/>
        <end position="69"/>
    </location>
</feature>
<evidence type="ECO:0000259" key="10">
    <source>
        <dbReference type="PROSITE" id="PS50195"/>
    </source>
</evidence>
<dbReference type="PANTHER" id="PTHR18896:SF76">
    <property type="entry name" value="PHOSPHOLIPASE"/>
    <property type="match status" value="1"/>
</dbReference>
<dbReference type="InterPro" id="IPR001683">
    <property type="entry name" value="PX_dom"/>
</dbReference>
<comment type="catalytic activity">
    <reaction evidence="1 7">
        <text>a 1,2-diacyl-sn-glycero-3-phosphocholine + H2O = a 1,2-diacyl-sn-glycero-3-phosphate + choline + H(+)</text>
        <dbReference type="Rhea" id="RHEA:14445"/>
        <dbReference type="ChEBI" id="CHEBI:15354"/>
        <dbReference type="ChEBI" id="CHEBI:15377"/>
        <dbReference type="ChEBI" id="CHEBI:15378"/>
        <dbReference type="ChEBI" id="CHEBI:57643"/>
        <dbReference type="ChEBI" id="CHEBI:58608"/>
        <dbReference type="EC" id="3.1.4.4"/>
    </reaction>
</comment>
<comment type="similarity">
    <text evidence="2 7">Belongs to the phospholipase D family.</text>
</comment>
<dbReference type="GO" id="GO:0035556">
    <property type="term" value="P:intracellular signal transduction"/>
    <property type="evidence" value="ECO:0007669"/>
    <property type="project" value="InterPro"/>
</dbReference>
<dbReference type="SMART" id="SM00312">
    <property type="entry name" value="PX"/>
    <property type="match status" value="1"/>
</dbReference>
<feature type="domain" description="PX" evidence="10">
    <location>
        <begin position="232"/>
        <end position="367"/>
    </location>
</feature>
<dbReference type="SMART" id="SM00233">
    <property type="entry name" value="PH"/>
    <property type="match status" value="1"/>
</dbReference>
<dbReference type="GO" id="GO:0006654">
    <property type="term" value="P:phosphatidic acid biosynthetic process"/>
    <property type="evidence" value="ECO:0007669"/>
    <property type="project" value="InterPro"/>
</dbReference>
<feature type="compositionally biased region" description="Basic and acidic residues" evidence="8">
    <location>
        <begin position="1"/>
        <end position="18"/>
    </location>
</feature>
<dbReference type="PANTHER" id="PTHR18896">
    <property type="entry name" value="PHOSPHOLIPASE D"/>
    <property type="match status" value="1"/>
</dbReference>
<dbReference type="SUPFAM" id="SSF50729">
    <property type="entry name" value="PH domain-like"/>
    <property type="match status" value="1"/>
</dbReference>
<feature type="compositionally biased region" description="Acidic residues" evidence="8">
    <location>
        <begin position="19"/>
        <end position="30"/>
    </location>
</feature>
<dbReference type="CDD" id="cd09141">
    <property type="entry name" value="PLDc_vPLD1_2_yPLD_like_2"/>
    <property type="match status" value="1"/>
</dbReference>
<reference evidence="12" key="1">
    <citation type="submission" date="2015-02" db="EMBL/GenBank/DDBJ databases">
        <title>Genome sequencing for Strongylocentrotus purpuratus.</title>
        <authorList>
            <person name="Murali S."/>
            <person name="Liu Y."/>
            <person name="Vee V."/>
            <person name="English A."/>
            <person name="Wang M."/>
            <person name="Skinner E."/>
            <person name="Han Y."/>
            <person name="Muzny D.M."/>
            <person name="Worley K.C."/>
            <person name="Gibbs R.A."/>
        </authorList>
    </citation>
    <scope>NUCLEOTIDE SEQUENCE</scope>
</reference>
<dbReference type="Gene3D" id="3.30.870.10">
    <property type="entry name" value="Endonuclease Chain A"/>
    <property type="match status" value="2"/>
</dbReference>
<dbReference type="PROSITE" id="PS50035">
    <property type="entry name" value="PLD"/>
    <property type="match status" value="2"/>
</dbReference>
<dbReference type="InterPro" id="IPR025202">
    <property type="entry name" value="PLD-like_dom"/>
</dbReference>
<organism evidence="11 12">
    <name type="scientific">Strongylocentrotus purpuratus</name>
    <name type="common">Purple sea urchin</name>
    <dbReference type="NCBI Taxonomy" id="7668"/>
    <lineage>
        <taxon>Eukaryota</taxon>
        <taxon>Metazoa</taxon>
        <taxon>Echinodermata</taxon>
        <taxon>Eleutherozoa</taxon>
        <taxon>Echinozoa</taxon>
        <taxon>Echinoidea</taxon>
        <taxon>Euechinoidea</taxon>
        <taxon>Echinacea</taxon>
        <taxon>Camarodonta</taxon>
        <taxon>Echinidea</taxon>
        <taxon>Strongylocentrotidae</taxon>
        <taxon>Strongylocentrotus</taxon>
    </lineage>
</organism>
<dbReference type="GO" id="GO:0035091">
    <property type="term" value="F:phosphatidylinositol binding"/>
    <property type="evidence" value="ECO:0007669"/>
    <property type="project" value="InterPro"/>
</dbReference>
<dbReference type="SMART" id="SM00155">
    <property type="entry name" value="PLDc"/>
    <property type="match status" value="2"/>
</dbReference>
<proteinExistence type="inferred from homology"/>
<dbReference type="Pfam" id="PF13091">
    <property type="entry name" value="PLDc_2"/>
    <property type="match status" value="1"/>
</dbReference>
<evidence type="ECO:0000256" key="7">
    <source>
        <dbReference type="PIRNR" id="PIRNR009376"/>
    </source>
</evidence>
<evidence type="ECO:0000256" key="4">
    <source>
        <dbReference type="ARBA" id="ARBA00022801"/>
    </source>
</evidence>
<dbReference type="FunFam" id="3.30.870.10:FF:000011">
    <property type="entry name" value="Phospholipase"/>
    <property type="match status" value="1"/>
</dbReference>
<evidence type="ECO:0000256" key="1">
    <source>
        <dbReference type="ARBA" id="ARBA00000798"/>
    </source>
</evidence>
<dbReference type="PIRSF" id="PIRSF009376">
    <property type="entry name" value="Phospholipase_D_euk"/>
    <property type="match status" value="1"/>
</dbReference>
<dbReference type="EnsemblMetazoa" id="XM_030993969">
    <property type="protein sequence ID" value="XP_030849829"/>
    <property type="gene ID" value="LOC579234"/>
</dbReference>
<dbReference type="CDD" id="cd01254">
    <property type="entry name" value="PH_PLD"/>
    <property type="match status" value="1"/>
</dbReference>
<dbReference type="InterPro" id="IPR015679">
    <property type="entry name" value="PLipase_D_fam"/>
</dbReference>
<name>A0A7M7PE98_STRPU</name>
<dbReference type="EC" id="3.1.4.4" evidence="7"/>
<evidence type="ECO:0000259" key="9">
    <source>
        <dbReference type="PROSITE" id="PS50035"/>
    </source>
</evidence>
<feature type="region of interest" description="Disordered" evidence="8">
    <location>
        <begin position="661"/>
        <end position="684"/>
    </location>
</feature>
<feature type="domain" description="PLD phosphodiesterase" evidence="9">
    <location>
        <begin position="614"/>
        <end position="641"/>
    </location>
</feature>
<evidence type="ECO:0000256" key="3">
    <source>
        <dbReference type="ARBA" id="ARBA00022737"/>
    </source>
</evidence>
<keyword evidence="6" id="KW-0443">Lipid metabolism</keyword>
<feature type="compositionally biased region" description="Low complexity" evidence="8">
    <location>
        <begin position="59"/>
        <end position="69"/>
    </location>
</feature>
<dbReference type="InParanoid" id="A0A7M7PE98"/>
<dbReference type="Pfam" id="PF00787">
    <property type="entry name" value="PX"/>
    <property type="match status" value="1"/>
</dbReference>
<keyword evidence="3" id="KW-0677">Repeat</keyword>
<evidence type="ECO:0000313" key="11">
    <source>
        <dbReference type="EnsemblMetazoa" id="XP_030849842"/>
    </source>
</evidence>
<dbReference type="GeneID" id="579234"/>
<dbReference type="RefSeq" id="XP_030849829.1">
    <property type="nucleotide sequence ID" value="XM_030993969.1"/>
</dbReference>
<dbReference type="GO" id="GO:0005886">
    <property type="term" value="C:plasma membrane"/>
    <property type="evidence" value="ECO:0000318"/>
    <property type="project" value="GO_Central"/>
</dbReference>
<dbReference type="PROSITE" id="PS50195">
    <property type="entry name" value="PX"/>
    <property type="match status" value="1"/>
</dbReference>
<dbReference type="GO" id="GO:0004630">
    <property type="term" value="F:phospholipase D activity"/>
    <property type="evidence" value="ECO:0000318"/>
    <property type="project" value="GO_Central"/>
</dbReference>
<dbReference type="SUPFAM" id="SSF56024">
    <property type="entry name" value="Phospholipase D/nuclease"/>
    <property type="match status" value="2"/>
</dbReference>
<keyword evidence="4 7" id="KW-0378">Hydrolase</keyword>
<dbReference type="GO" id="GO:0060627">
    <property type="term" value="P:regulation of vesicle-mediated transport"/>
    <property type="evidence" value="ECO:0000318"/>
    <property type="project" value="GO_Central"/>
</dbReference>
<evidence type="ECO:0000256" key="8">
    <source>
        <dbReference type="SAM" id="MobiDB-lite"/>
    </source>
</evidence>
<dbReference type="EnsemblMetazoa" id="XM_030993982">
    <property type="protein sequence ID" value="XP_030849842"/>
    <property type="gene ID" value="LOC579234"/>
</dbReference>
<dbReference type="InterPro" id="IPR001849">
    <property type="entry name" value="PH_domain"/>
</dbReference>
<accession>A0A7M7PE98</accession>
<dbReference type="Proteomes" id="UP000007110">
    <property type="component" value="Unassembled WGS sequence"/>
</dbReference>